<feature type="domain" description="HTH marR-type" evidence="4">
    <location>
        <begin position="7"/>
        <end position="139"/>
    </location>
</feature>
<accession>A0ABV7Y5S3</accession>
<keyword evidence="1" id="KW-0805">Transcription regulation</keyword>
<comment type="caution">
    <text evidence="5">The sequence shown here is derived from an EMBL/GenBank/DDBJ whole genome shotgun (WGS) entry which is preliminary data.</text>
</comment>
<evidence type="ECO:0000259" key="4">
    <source>
        <dbReference type="PROSITE" id="PS50995"/>
    </source>
</evidence>
<dbReference type="Gene3D" id="1.10.10.10">
    <property type="entry name" value="Winged helix-like DNA-binding domain superfamily/Winged helix DNA-binding domain"/>
    <property type="match status" value="1"/>
</dbReference>
<dbReference type="RefSeq" id="WP_205120034.1">
    <property type="nucleotide sequence ID" value="NZ_JAFBCM010000001.1"/>
</dbReference>
<dbReference type="InterPro" id="IPR000835">
    <property type="entry name" value="HTH_MarR-typ"/>
</dbReference>
<evidence type="ECO:0000313" key="5">
    <source>
        <dbReference type="EMBL" id="MFC3760152.1"/>
    </source>
</evidence>
<reference evidence="6" key="1">
    <citation type="journal article" date="2019" name="Int. J. Syst. Evol. Microbiol.">
        <title>The Global Catalogue of Microorganisms (GCM) 10K type strain sequencing project: providing services to taxonomists for standard genome sequencing and annotation.</title>
        <authorList>
            <consortium name="The Broad Institute Genomics Platform"/>
            <consortium name="The Broad Institute Genome Sequencing Center for Infectious Disease"/>
            <person name="Wu L."/>
            <person name="Ma J."/>
        </authorList>
    </citation>
    <scope>NUCLEOTIDE SEQUENCE [LARGE SCALE GENOMIC DNA]</scope>
    <source>
        <strain evidence="6">CGMCC 4.7241</strain>
    </source>
</reference>
<dbReference type="PROSITE" id="PS50995">
    <property type="entry name" value="HTH_MARR_2"/>
    <property type="match status" value="1"/>
</dbReference>
<protein>
    <submittedName>
        <fullName evidence="5">MarR family winged helix-turn-helix transcriptional regulator</fullName>
    </submittedName>
</protein>
<evidence type="ECO:0000313" key="6">
    <source>
        <dbReference type="Proteomes" id="UP001595699"/>
    </source>
</evidence>
<evidence type="ECO:0000256" key="1">
    <source>
        <dbReference type="ARBA" id="ARBA00023015"/>
    </source>
</evidence>
<organism evidence="5 6">
    <name type="scientific">Tenggerimyces flavus</name>
    <dbReference type="NCBI Taxonomy" id="1708749"/>
    <lineage>
        <taxon>Bacteria</taxon>
        <taxon>Bacillati</taxon>
        <taxon>Actinomycetota</taxon>
        <taxon>Actinomycetes</taxon>
        <taxon>Propionibacteriales</taxon>
        <taxon>Nocardioidaceae</taxon>
        <taxon>Tenggerimyces</taxon>
    </lineage>
</organism>
<keyword evidence="6" id="KW-1185">Reference proteome</keyword>
<dbReference type="InterPro" id="IPR023187">
    <property type="entry name" value="Tscrpt_reg_MarR-type_CS"/>
</dbReference>
<dbReference type="EMBL" id="JBHRZH010000004">
    <property type="protein sequence ID" value="MFC3760152.1"/>
    <property type="molecule type" value="Genomic_DNA"/>
</dbReference>
<dbReference type="InterPro" id="IPR036390">
    <property type="entry name" value="WH_DNA-bd_sf"/>
</dbReference>
<keyword evidence="2" id="KW-0238">DNA-binding</keyword>
<dbReference type="Pfam" id="PF01047">
    <property type="entry name" value="MarR"/>
    <property type="match status" value="1"/>
</dbReference>
<evidence type="ECO:0000256" key="2">
    <source>
        <dbReference type="ARBA" id="ARBA00023125"/>
    </source>
</evidence>
<dbReference type="SUPFAM" id="SSF46785">
    <property type="entry name" value="Winged helix' DNA-binding domain"/>
    <property type="match status" value="1"/>
</dbReference>
<dbReference type="Proteomes" id="UP001595699">
    <property type="component" value="Unassembled WGS sequence"/>
</dbReference>
<dbReference type="PROSITE" id="PS01117">
    <property type="entry name" value="HTH_MARR_1"/>
    <property type="match status" value="1"/>
</dbReference>
<dbReference type="SMART" id="SM00347">
    <property type="entry name" value="HTH_MARR"/>
    <property type="match status" value="1"/>
</dbReference>
<dbReference type="PANTHER" id="PTHR33164:SF57">
    <property type="entry name" value="MARR-FAMILY TRANSCRIPTIONAL REGULATOR"/>
    <property type="match status" value="1"/>
</dbReference>
<proteinExistence type="predicted"/>
<dbReference type="InterPro" id="IPR039422">
    <property type="entry name" value="MarR/SlyA-like"/>
</dbReference>
<dbReference type="InterPro" id="IPR036388">
    <property type="entry name" value="WH-like_DNA-bd_sf"/>
</dbReference>
<gene>
    <name evidence="5" type="ORF">ACFOUW_04840</name>
</gene>
<evidence type="ECO:0000256" key="3">
    <source>
        <dbReference type="ARBA" id="ARBA00023163"/>
    </source>
</evidence>
<keyword evidence="3" id="KW-0804">Transcription</keyword>
<sequence>MTSDTPATAVLGLLQGISMVLAEDLAEFAEREGMTPARVHLLWALGEEGAMPSHRLAKRLDVTPRTVTGLVDRLAESGHVTRSAHPDDRRSTLVTPTKKGDAFTARLQAMQDELLRDLFTDFPAERLEPLRIDLTRLFERMQELVAAAKQH</sequence>
<name>A0ABV7Y5S3_9ACTN</name>
<dbReference type="PANTHER" id="PTHR33164">
    <property type="entry name" value="TRANSCRIPTIONAL REGULATOR, MARR FAMILY"/>
    <property type="match status" value="1"/>
</dbReference>
<dbReference type="PRINTS" id="PR00598">
    <property type="entry name" value="HTHMARR"/>
</dbReference>